<feature type="region of interest" description="Disordered" evidence="1">
    <location>
        <begin position="96"/>
        <end position="126"/>
    </location>
</feature>
<feature type="compositionally biased region" description="Low complexity" evidence="1">
    <location>
        <begin position="113"/>
        <end position="126"/>
    </location>
</feature>
<accession>A0A3P7LSG1</accession>
<keyword evidence="3" id="KW-1185">Reference proteome</keyword>
<proteinExistence type="predicted"/>
<sequence>MAASQIAAQASREQPTRMMKSRQALVSVPEQIQTACTPIARSAYSGKGLSASINVALEPSSEEQNFMMPICCMPPPLRGLVTALGNLAPEVDAALATASSPSPAPQKTEECKPPSSLSSPSRYSSPLSPPLLCRLDYALLAITACKASVIGLFEIRMLSFLYELLRGMYSLSDSALALAVDCITLKGQGVCPPMLLPPPYPPPLPLSFHSDSCPPVPVNQVWSVLCAPTGEVINYAILLLPPNSASSFMLSAATPEELLVWHALPVPGMPRR</sequence>
<evidence type="ECO:0000313" key="3">
    <source>
        <dbReference type="Proteomes" id="UP000281553"/>
    </source>
</evidence>
<organism evidence="2 3">
    <name type="scientific">Dibothriocephalus latus</name>
    <name type="common">Fish tapeworm</name>
    <name type="synonym">Diphyllobothrium latum</name>
    <dbReference type="NCBI Taxonomy" id="60516"/>
    <lineage>
        <taxon>Eukaryota</taxon>
        <taxon>Metazoa</taxon>
        <taxon>Spiralia</taxon>
        <taxon>Lophotrochozoa</taxon>
        <taxon>Platyhelminthes</taxon>
        <taxon>Cestoda</taxon>
        <taxon>Eucestoda</taxon>
        <taxon>Diphyllobothriidea</taxon>
        <taxon>Diphyllobothriidae</taxon>
        <taxon>Dibothriocephalus</taxon>
    </lineage>
</organism>
<name>A0A3P7LSG1_DIBLA</name>
<dbReference type="AlphaFoldDB" id="A0A3P7LSG1"/>
<reference evidence="2 3" key="1">
    <citation type="submission" date="2018-11" db="EMBL/GenBank/DDBJ databases">
        <authorList>
            <consortium name="Pathogen Informatics"/>
        </authorList>
    </citation>
    <scope>NUCLEOTIDE SEQUENCE [LARGE SCALE GENOMIC DNA]</scope>
</reference>
<protein>
    <submittedName>
        <fullName evidence="2">Uncharacterized protein</fullName>
    </submittedName>
</protein>
<evidence type="ECO:0000313" key="2">
    <source>
        <dbReference type="EMBL" id="VDN09181.1"/>
    </source>
</evidence>
<gene>
    <name evidence="2" type="ORF">DILT_LOCUS5012</name>
</gene>
<dbReference type="EMBL" id="UYRU01046553">
    <property type="protein sequence ID" value="VDN09181.1"/>
    <property type="molecule type" value="Genomic_DNA"/>
</dbReference>
<evidence type="ECO:0000256" key="1">
    <source>
        <dbReference type="SAM" id="MobiDB-lite"/>
    </source>
</evidence>
<dbReference type="Proteomes" id="UP000281553">
    <property type="component" value="Unassembled WGS sequence"/>
</dbReference>